<dbReference type="PANTHER" id="PTHR43741">
    <property type="entry name" value="FMN-DEPENDENT NADH-AZOREDUCTASE 1"/>
    <property type="match status" value="1"/>
</dbReference>
<evidence type="ECO:0000256" key="6">
    <source>
        <dbReference type="HAMAP-Rule" id="MF_01216"/>
    </source>
</evidence>
<comment type="cofactor">
    <cofactor evidence="6">
        <name>FMN</name>
        <dbReference type="ChEBI" id="CHEBI:58210"/>
    </cofactor>
    <text evidence="6">Binds 1 FMN per subunit.</text>
</comment>
<dbReference type="Gene3D" id="3.40.50.360">
    <property type="match status" value="1"/>
</dbReference>
<keyword evidence="2 6" id="KW-0288">FMN</keyword>
<dbReference type="GO" id="GO:0016655">
    <property type="term" value="F:oxidoreductase activity, acting on NAD(P)H, quinone or similar compound as acceptor"/>
    <property type="evidence" value="ECO:0007669"/>
    <property type="project" value="InterPro"/>
</dbReference>
<comment type="caution">
    <text evidence="8">The sequence shown here is derived from an EMBL/GenBank/DDBJ whole genome shotgun (WGS) entry which is preliminary data.</text>
</comment>
<accession>A0A848HAX6</accession>
<dbReference type="PANTHER" id="PTHR43741:SF4">
    <property type="entry name" value="FMN-DEPENDENT NADH:QUINONE OXIDOREDUCTASE"/>
    <property type="match status" value="1"/>
</dbReference>
<dbReference type="InterPro" id="IPR003680">
    <property type="entry name" value="Flavodoxin_fold"/>
</dbReference>
<dbReference type="Proteomes" id="UP000541185">
    <property type="component" value="Unassembled WGS sequence"/>
</dbReference>
<keyword evidence="1 6" id="KW-0285">Flavoprotein</keyword>
<dbReference type="InterPro" id="IPR023048">
    <property type="entry name" value="NADH:quinone_OxRdtase_FMN_depd"/>
</dbReference>
<evidence type="ECO:0000313" key="9">
    <source>
        <dbReference type="Proteomes" id="UP000541185"/>
    </source>
</evidence>
<keyword evidence="4 6" id="KW-0520">NAD</keyword>
<keyword evidence="3 6" id="KW-0560">Oxidoreductase</keyword>
<reference evidence="8 9" key="1">
    <citation type="submission" date="2020-04" db="EMBL/GenBank/DDBJ databases">
        <title>Ramlibacter sp. G-1-2-2 isolated from soil.</title>
        <authorList>
            <person name="Dahal R.H."/>
        </authorList>
    </citation>
    <scope>NUCLEOTIDE SEQUENCE [LARGE SCALE GENOMIC DNA]</scope>
    <source>
        <strain evidence="8 9">G-1-2-2</strain>
    </source>
</reference>
<dbReference type="GO" id="GO:0016652">
    <property type="term" value="F:oxidoreductase activity, acting on NAD(P)H as acceptor"/>
    <property type="evidence" value="ECO:0007669"/>
    <property type="project" value="UniProtKB-UniRule"/>
</dbReference>
<comment type="similarity">
    <text evidence="6">Belongs to the azoreductase type 1 family.</text>
</comment>
<comment type="function">
    <text evidence="6">Quinone reductase that provides resistance to thiol-specific stress caused by electrophilic quinones.</text>
</comment>
<evidence type="ECO:0000259" key="7">
    <source>
        <dbReference type="Pfam" id="PF02525"/>
    </source>
</evidence>
<organism evidence="8 9">
    <name type="scientific">Ramlibacter agri</name>
    <dbReference type="NCBI Taxonomy" id="2728837"/>
    <lineage>
        <taxon>Bacteria</taxon>
        <taxon>Pseudomonadati</taxon>
        <taxon>Pseudomonadota</taxon>
        <taxon>Betaproteobacteria</taxon>
        <taxon>Burkholderiales</taxon>
        <taxon>Comamonadaceae</taxon>
        <taxon>Ramlibacter</taxon>
    </lineage>
</organism>
<dbReference type="EC" id="1.6.5.-" evidence="6"/>
<comment type="subunit">
    <text evidence="6">Homodimer.</text>
</comment>
<proteinExistence type="inferred from homology"/>
<dbReference type="SUPFAM" id="SSF52218">
    <property type="entry name" value="Flavoproteins"/>
    <property type="match status" value="1"/>
</dbReference>
<name>A0A848HAX6_9BURK</name>
<dbReference type="GO" id="GO:0010181">
    <property type="term" value="F:FMN binding"/>
    <property type="evidence" value="ECO:0007669"/>
    <property type="project" value="UniProtKB-UniRule"/>
</dbReference>
<evidence type="ECO:0000256" key="5">
    <source>
        <dbReference type="ARBA" id="ARBA00048542"/>
    </source>
</evidence>
<dbReference type="GO" id="GO:0009055">
    <property type="term" value="F:electron transfer activity"/>
    <property type="evidence" value="ECO:0007669"/>
    <property type="project" value="UniProtKB-UniRule"/>
</dbReference>
<dbReference type="Pfam" id="PF02525">
    <property type="entry name" value="Flavodoxin_2"/>
    <property type="match status" value="1"/>
</dbReference>
<evidence type="ECO:0000256" key="2">
    <source>
        <dbReference type="ARBA" id="ARBA00022643"/>
    </source>
</evidence>
<gene>
    <name evidence="6" type="primary">azoR</name>
    <name evidence="8" type="ORF">HHL11_17870</name>
</gene>
<sequence length="216" mass="23081">MKLLQIDSSPLAANSVSRELTRRVVGQWKANHPGTTVEHLDLAKDAPSHLNMDSLGFRLGVDAPDLSEVQKRENVVSEQLVSQFLAADVIVVGAPMYNFSIPSQLKAWIDRIAQAGRTFKYTEKGPQGLAGGKTVIVASTRGGVYSTNPALAGLDHQESYLKTVFGFLGITDVRFVRAEGVAMGEEAKAKALAAADGEIRTHAQVAANEAAKAIRA</sequence>
<dbReference type="EC" id="1.7.1.17" evidence="6"/>
<evidence type="ECO:0000256" key="1">
    <source>
        <dbReference type="ARBA" id="ARBA00022630"/>
    </source>
</evidence>
<feature type="binding site" evidence="6">
    <location>
        <begin position="96"/>
        <end position="99"/>
    </location>
    <ligand>
        <name>FMN</name>
        <dbReference type="ChEBI" id="CHEBI:58210"/>
    </ligand>
</feature>
<comment type="function">
    <text evidence="6">Also exhibits azoreductase activity. Catalyzes the reductive cleavage of the azo bond in aromatic azo compounds to the corresponding amines.</text>
</comment>
<dbReference type="RefSeq" id="WP_169419702.1">
    <property type="nucleotide sequence ID" value="NZ_JABBFX010000001.1"/>
</dbReference>
<dbReference type="AlphaFoldDB" id="A0A848HAX6"/>
<dbReference type="InterPro" id="IPR050104">
    <property type="entry name" value="FMN-dep_NADH:Q_OxRdtase_AzoR1"/>
</dbReference>
<protein>
    <recommendedName>
        <fullName evidence="6">FMN dependent NADH:quinone oxidoreductase</fullName>
        <ecNumber evidence="6">1.6.5.-</ecNumber>
    </recommendedName>
    <alternativeName>
        <fullName evidence="6">Azo-dye reductase</fullName>
    </alternativeName>
    <alternativeName>
        <fullName evidence="6">FMN-dependent NADH-azo compound oxidoreductase</fullName>
    </alternativeName>
    <alternativeName>
        <fullName evidence="6">FMN-dependent NADH-azoreductase</fullName>
        <ecNumber evidence="6">1.7.1.17</ecNumber>
    </alternativeName>
</protein>
<feature type="binding site" evidence="6">
    <location>
        <position position="9"/>
    </location>
    <ligand>
        <name>FMN</name>
        <dbReference type="ChEBI" id="CHEBI:58210"/>
    </ligand>
</feature>
<feature type="domain" description="Flavodoxin-like fold" evidence="7">
    <location>
        <begin position="1"/>
        <end position="202"/>
    </location>
</feature>
<dbReference type="InterPro" id="IPR029039">
    <property type="entry name" value="Flavoprotein-like_sf"/>
</dbReference>
<comment type="catalytic activity">
    <reaction evidence="5">
        <text>N,N-dimethyl-1,4-phenylenediamine + anthranilate + 2 NAD(+) = 2-(4-dimethylaminophenyl)diazenylbenzoate + 2 NADH + 2 H(+)</text>
        <dbReference type="Rhea" id="RHEA:55872"/>
        <dbReference type="ChEBI" id="CHEBI:15378"/>
        <dbReference type="ChEBI" id="CHEBI:15783"/>
        <dbReference type="ChEBI" id="CHEBI:16567"/>
        <dbReference type="ChEBI" id="CHEBI:57540"/>
        <dbReference type="ChEBI" id="CHEBI:57945"/>
        <dbReference type="ChEBI" id="CHEBI:71579"/>
        <dbReference type="EC" id="1.7.1.17"/>
    </reaction>
    <physiologicalReaction direction="right-to-left" evidence="5">
        <dbReference type="Rhea" id="RHEA:55874"/>
    </physiologicalReaction>
</comment>
<dbReference type="HAMAP" id="MF_01216">
    <property type="entry name" value="Azoreductase_type1"/>
    <property type="match status" value="1"/>
</dbReference>
<dbReference type="EMBL" id="JABBFX010000001">
    <property type="protein sequence ID" value="NML45623.1"/>
    <property type="molecule type" value="Genomic_DNA"/>
</dbReference>
<feature type="binding site" evidence="6">
    <location>
        <begin position="15"/>
        <end position="17"/>
    </location>
    <ligand>
        <name>FMN</name>
        <dbReference type="ChEBI" id="CHEBI:58210"/>
    </ligand>
</feature>
<comment type="catalytic activity">
    <reaction evidence="6">
        <text>2 a quinone + NADH + H(+) = 2 a 1,4-benzosemiquinone + NAD(+)</text>
        <dbReference type="Rhea" id="RHEA:65952"/>
        <dbReference type="ChEBI" id="CHEBI:15378"/>
        <dbReference type="ChEBI" id="CHEBI:57540"/>
        <dbReference type="ChEBI" id="CHEBI:57945"/>
        <dbReference type="ChEBI" id="CHEBI:132124"/>
        <dbReference type="ChEBI" id="CHEBI:134225"/>
    </reaction>
</comment>
<feature type="binding site" evidence="6">
    <location>
        <begin position="140"/>
        <end position="143"/>
    </location>
    <ligand>
        <name>FMN</name>
        <dbReference type="ChEBI" id="CHEBI:58210"/>
    </ligand>
</feature>
<evidence type="ECO:0000256" key="3">
    <source>
        <dbReference type="ARBA" id="ARBA00023002"/>
    </source>
</evidence>
<evidence type="ECO:0000313" key="8">
    <source>
        <dbReference type="EMBL" id="NML45623.1"/>
    </source>
</evidence>
<evidence type="ECO:0000256" key="4">
    <source>
        <dbReference type="ARBA" id="ARBA00023027"/>
    </source>
</evidence>
<keyword evidence="9" id="KW-1185">Reference proteome</keyword>